<evidence type="ECO:0000256" key="2">
    <source>
        <dbReference type="ARBA" id="ARBA00023015"/>
    </source>
</evidence>
<evidence type="ECO:0000313" key="8">
    <source>
        <dbReference type="Proteomes" id="UP000295632"/>
    </source>
</evidence>
<dbReference type="GO" id="GO:0006352">
    <property type="term" value="P:DNA-templated transcription initiation"/>
    <property type="evidence" value="ECO:0007669"/>
    <property type="project" value="InterPro"/>
</dbReference>
<dbReference type="Gene3D" id="1.10.10.10">
    <property type="entry name" value="Winged helix-like DNA-binding domain superfamily/Winged helix DNA-binding domain"/>
    <property type="match status" value="1"/>
</dbReference>
<dbReference type="InterPro" id="IPR036388">
    <property type="entry name" value="WH-like_DNA-bd_sf"/>
</dbReference>
<name>A0A4R6UAS0_9BACI</name>
<gene>
    <name evidence="7" type="ORF">EV213_101424</name>
</gene>
<keyword evidence="8" id="KW-1185">Reference proteome</keyword>
<comment type="caution">
    <text evidence="7">The sequence shown here is derived from an EMBL/GenBank/DDBJ whole genome shotgun (WGS) entry which is preliminary data.</text>
</comment>
<keyword evidence="2" id="KW-0805">Transcription regulation</keyword>
<keyword evidence="4" id="KW-0238">DNA-binding</keyword>
<sequence>MNSMERKWIKAIKKQQSQEAADLLVRHYYNEIYSFVYKEMMDQELALDITQEIFISMLKGIHNFSYRSSFRTWLYKVAKSRLIDYYRSKFHKQSRRTDELHPEWEPDAASHDVSIDTEEQAELAMEVFLSIEETSQRIVSQKVFRGDTFLEIAATLELNESTVKSKYYAALRKIKKEMGAMTHERQAGCSND</sequence>
<dbReference type="GO" id="GO:0016987">
    <property type="term" value="F:sigma factor activity"/>
    <property type="evidence" value="ECO:0007669"/>
    <property type="project" value="UniProtKB-KW"/>
</dbReference>
<dbReference type="AlphaFoldDB" id="A0A4R6UAS0"/>
<dbReference type="EMBL" id="SNYJ01000001">
    <property type="protein sequence ID" value="TDQ42992.1"/>
    <property type="molecule type" value="Genomic_DNA"/>
</dbReference>
<dbReference type="NCBIfam" id="TIGR02937">
    <property type="entry name" value="sigma70-ECF"/>
    <property type="match status" value="1"/>
</dbReference>
<evidence type="ECO:0000256" key="3">
    <source>
        <dbReference type="ARBA" id="ARBA00023082"/>
    </source>
</evidence>
<proteinExistence type="inferred from homology"/>
<keyword evidence="3" id="KW-0731">Sigma factor</keyword>
<reference evidence="7 8" key="1">
    <citation type="submission" date="2019-03" db="EMBL/GenBank/DDBJ databases">
        <title>Genomic Encyclopedia of Type Strains, Phase IV (KMG-IV): sequencing the most valuable type-strain genomes for metagenomic binning, comparative biology and taxonomic classification.</title>
        <authorList>
            <person name="Goeker M."/>
        </authorList>
    </citation>
    <scope>NUCLEOTIDE SEQUENCE [LARGE SCALE GENOMIC DNA]</scope>
    <source>
        <strain evidence="7 8">DSM 28697</strain>
    </source>
</reference>
<evidence type="ECO:0000256" key="5">
    <source>
        <dbReference type="ARBA" id="ARBA00023163"/>
    </source>
</evidence>
<feature type="domain" description="RNA polymerase sigma-70 region 2" evidence="6">
    <location>
        <begin position="24"/>
        <end position="89"/>
    </location>
</feature>
<dbReference type="PANTHER" id="PTHR43133:SF8">
    <property type="entry name" value="RNA POLYMERASE SIGMA FACTOR HI_1459-RELATED"/>
    <property type="match status" value="1"/>
</dbReference>
<dbReference type="InterPro" id="IPR007627">
    <property type="entry name" value="RNA_pol_sigma70_r2"/>
</dbReference>
<dbReference type="GO" id="GO:0003677">
    <property type="term" value="F:DNA binding"/>
    <property type="evidence" value="ECO:0007669"/>
    <property type="project" value="UniProtKB-KW"/>
</dbReference>
<dbReference type="PANTHER" id="PTHR43133">
    <property type="entry name" value="RNA POLYMERASE ECF-TYPE SIGMA FACTO"/>
    <property type="match status" value="1"/>
</dbReference>
<comment type="similarity">
    <text evidence="1">Belongs to the sigma-70 factor family. ECF subfamily.</text>
</comment>
<dbReference type="OrthoDB" id="9794508at2"/>
<dbReference type="Pfam" id="PF04542">
    <property type="entry name" value="Sigma70_r2"/>
    <property type="match status" value="1"/>
</dbReference>
<dbReference type="InterPro" id="IPR039425">
    <property type="entry name" value="RNA_pol_sigma-70-like"/>
</dbReference>
<dbReference type="InterPro" id="IPR014284">
    <property type="entry name" value="RNA_pol_sigma-70_dom"/>
</dbReference>
<dbReference type="Proteomes" id="UP000295632">
    <property type="component" value="Unassembled WGS sequence"/>
</dbReference>
<organism evidence="7 8">
    <name type="scientific">Aureibacillus halotolerans</name>
    <dbReference type="NCBI Taxonomy" id="1508390"/>
    <lineage>
        <taxon>Bacteria</taxon>
        <taxon>Bacillati</taxon>
        <taxon>Bacillota</taxon>
        <taxon>Bacilli</taxon>
        <taxon>Bacillales</taxon>
        <taxon>Bacillaceae</taxon>
        <taxon>Aureibacillus</taxon>
    </lineage>
</organism>
<evidence type="ECO:0000256" key="4">
    <source>
        <dbReference type="ARBA" id="ARBA00023125"/>
    </source>
</evidence>
<keyword evidence="5" id="KW-0804">Transcription</keyword>
<evidence type="ECO:0000259" key="6">
    <source>
        <dbReference type="Pfam" id="PF04542"/>
    </source>
</evidence>
<dbReference type="SUPFAM" id="SSF88659">
    <property type="entry name" value="Sigma3 and sigma4 domains of RNA polymerase sigma factors"/>
    <property type="match status" value="1"/>
</dbReference>
<dbReference type="SUPFAM" id="SSF88946">
    <property type="entry name" value="Sigma2 domain of RNA polymerase sigma factors"/>
    <property type="match status" value="1"/>
</dbReference>
<evidence type="ECO:0000313" key="7">
    <source>
        <dbReference type="EMBL" id="TDQ42992.1"/>
    </source>
</evidence>
<accession>A0A4R6UAS0</accession>
<dbReference type="InterPro" id="IPR013325">
    <property type="entry name" value="RNA_pol_sigma_r2"/>
</dbReference>
<evidence type="ECO:0000256" key="1">
    <source>
        <dbReference type="ARBA" id="ARBA00010641"/>
    </source>
</evidence>
<dbReference type="InterPro" id="IPR013324">
    <property type="entry name" value="RNA_pol_sigma_r3/r4-like"/>
</dbReference>
<protein>
    <submittedName>
        <fullName evidence="7">RNA polymerase sigma-70 factor (ECF subfamily)</fullName>
    </submittedName>
</protein>
<dbReference type="Gene3D" id="1.10.1740.10">
    <property type="match status" value="1"/>
</dbReference>